<gene>
    <name evidence="2" type="ORF">ACFS6J_07260</name>
</gene>
<evidence type="ECO:0000313" key="3">
    <source>
        <dbReference type="Proteomes" id="UP001597560"/>
    </source>
</evidence>
<reference evidence="3" key="1">
    <citation type="journal article" date="2019" name="Int. J. Syst. Evol. Microbiol.">
        <title>The Global Catalogue of Microorganisms (GCM) 10K type strain sequencing project: providing services to taxonomists for standard genome sequencing and annotation.</title>
        <authorList>
            <consortium name="The Broad Institute Genomics Platform"/>
            <consortium name="The Broad Institute Genome Sequencing Center for Infectious Disease"/>
            <person name="Wu L."/>
            <person name="Ma J."/>
        </authorList>
    </citation>
    <scope>NUCLEOTIDE SEQUENCE [LARGE SCALE GENOMIC DNA]</scope>
    <source>
        <strain evidence="3">KCTC 23098</strain>
    </source>
</reference>
<evidence type="ECO:0000313" key="2">
    <source>
        <dbReference type="EMBL" id="MFD2961576.1"/>
    </source>
</evidence>
<proteinExistence type="predicted"/>
<feature type="chain" id="PRO_5045733777" evidence="1">
    <location>
        <begin position="22"/>
        <end position="150"/>
    </location>
</feature>
<dbReference type="EMBL" id="JBHUPA010000002">
    <property type="protein sequence ID" value="MFD2961576.1"/>
    <property type="molecule type" value="Genomic_DNA"/>
</dbReference>
<accession>A0ABW6B0I9</accession>
<dbReference type="RefSeq" id="WP_377609771.1">
    <property type="nucleotide sequence ID" value="NZ_JBHUPA010000002.1"/>
</dbReference>
<dbReference type="Proteomes" id="UP001597560">
    <property type="component" value="Unassembled WGS sequence"/>
</dbReference>
<sequence length="150" mass="16855">MMYRNLLLTGLLASLVFFVSCEEGKMEDPIQECNNGLDGIPQTYVGIDVSDNIVRWDYNEGKPTLYLNGPFSNLKVGDPILVFTQKADSLRIIPKDVENLNGVYFDVSVNDLKLISENSIDSLAGIKIFEDNQNRIKMLAACYLTRLGER</sequence>
<evidence type="ECO:0000256" key="1">
    <source>
        <dbReference type="SAM" id="SignalP"/>
    </source>
</evidence>
<protein>
    <submittedName>
        <fullName evidence="2">Uncharacterized protein</fullName>
    </submittedName>
</protein>
<comment type="caution">
    <text evidence="2">The sequence shown here is derived from an EMBL/GenBank/DDBJ whole genome shotgun (WGS) entry which is preliminary data.</text>
</comment>
<keyword evidence="3" id="KW-1185">Reference proteome</keyword>
<organism evidence="2 3">
    <name type="scientific">Olivibacter jilunii</name>
    <dbReference type="NCBI Taxonomy" id="985016"/>
    <lineage>
        <taxon>Bacteria</taxon>
        <taxon>Pseudomonadati</taxon>
        <taxon>Bacteroidota</taxon>
        <taxon>Sphingobacteriia</taxon>
        <taxon>Sphingobacteriales</taxon>
        <taxon>Sphingobacteriaceae</taxon>
        <taxon>Olivibacter</taxon>
    </lineage>
</organism>
<name>A0ABW6B0I9_9SPHI</name>
<dbReference type="PROSITE" id="PS51257">
    <property type="entry name" value="PROKAR_LIPOPROTEIN"/>
    <property type="match status" value="1"/>
</dbReference>
<keyword evidence="1" id="KW-0732">Signal</keyword>
<feature type="signal peptide" evidence="1">
    <location>
        <begin position="1"/>
        <end position="21"/>
    </location>
</feature>